<dbReference type="PATRIC" id="fig|1435349.4.peg.1903"/>
<sequence length="117" mass="12902">MTKKLPFCAFITCLIFNASVSQTNVPRIPADDSWSIYIDTQEGVSTDFNISIATGIEQKLDLVLPDTKTTYINHIRASDDNDGGYQLKTTGGCWYIIKNGIILSKSTGAYVVCLRTD</sequence>
<accession>A0A0D7WFH4</accession>
<evidence type="ECO:0000313" key="2">
    <source>
        <dbReference type="EMBL" id="KJD36497.1"/>
    </source>
</evidence>
<dbReference type="RefSeq" id="WP_044631812.1">
    <property type="nucleotide sequence ID" value="NZ_JTDW01000003.1"/>
</dbReference>
<dbReference type="STRING" id="1435349.PW52_04925"/>
<evidence type="ECO:0000313" key="3">
    <source>
        <dbReference type="Proteomes" id="UP000032578"/>
    </source>
</evidence>
<proteinExistence type="predicted"/>
<reference evidence="2 3" key="1">
    <citation type="submission" date="2014-11" db="EMBL/GenBank/DDBJ databases">
        <title>Tamlana sedimentorum sp. nov., isolated from shallow sand sediments of the Sea of Japan.</title>
        <authorList>
            <person name="Romanenko L.A."/>
        </authorList>
    </citation>
    <scope>NUCLEOTIDE SEQUENCE [LARGE SCALE GENOMIC DNA]</scope>
    <source>
        <strain evidence="2 3">JCM 19808</strain>
    </source>
</reference>
<feature type="chain" id="PRO_5002326076" description="C-type lysozyme inhibitor domain-containing protein" evidence="1">
    <location>
        <begin position="24"/>
        <end position="117"/>
    </location>
</feature>
<protein>
    <recommendedName>
        <fullName evidence="4">C-type lysozyme inhibitor domain-containing protein</fullName>
    </recommendedName>
</protein>
<comment type="caution">
    <text evidence="2">The sequence shown here is derived from an EMBL/GenBank/DDBJ whole genome shotgun (WGS) entry which is preliminary data.</text>
</comment>
<dbReference type="AlphaFoldDB" id="A0A0D7WFH4"/>
<evidence type="ECO:0000256" key="1">
    <source>
        <dbReference type="SAM" id="SignalP"/>
    </source>
</evidence>
<evidence type="ECO:0008006" key="4">
    <source>
        <dbReference type="Google" id="ProtNLM"/>
    </source>
</evidence>
<gene>
    <name evidence="2" type="ORF">PW52_04925</name>
</gene>
<dbReference type="EMBL" id="JTDW01000003">
    <property type="protein sequence ID" value="KJD36497.1"/>
    <property type="molecule type" value="Genomic_DNA"/>
</dbReference>
<keyword evidence="3" id="KW-1185">Reference proteome</keyword>
<name>A0A0D7WFH4_9FLAO</name>
<organism evidence="2 3">
    <name type="scientific">Neotamlana sedimentorum</name>
    <dbReference type="NCBI Taxonomy" id="1435349"/>
    <lineage>
        <taxon>Bacteria</taxon>
        <taxon>Pseudomonadati</taxon>
        <taxon>Bacteroidota</taxon>
        <taxon>Flavobacteriia</taxon>
        <taxon>Flavobacteriales</taxon>
        <taxon>Flavobacteriaceae</taxon>
        <taxon>Neotamlana</taxon>
    </lineage>
</organism>
<dbReference type="Proteomes" id="UP000032578">
    <property type="component" value="Unassembled WGS sequence"/>
</dbReference>
<keyword evidence="1" id="KW-0732">Signal</keyword>
<feature type="signal peptide" evidence="1">
    <location>
        <begin position="1"/>
        <end position="23"/>
    </location>
</feature>